<keyword evidence="4" id="KW-0804">Transcription</keyword>
<dbReference type="GO" id="GO:0006383">
    <property type="term" value="P:transcription by RNA polymerase III"/>
    <property type="evidence" value="ECO:0007669"/>
    <property type="project" value="InterPro"/>
</dbReference>
<reference evidence="7" key="1">
    <citation type="submission" date="2023-10" db="EMBL/GenBank/DDBJ databases">
        <title>Chromosome-level genome of the transformable northern wattle, Acacia crassicarpa.</title>
        <authorList>
            <person name="Massaro I."/>
            <person name="Sinha N.R."/>
            <person name="Poethig S."/>
            <person name="Leichty A.R."/>
        </authorList>
    </citation>
    <scope>NUCLEOTIDE SEQUENCE</scope>
    <source>
        <strain evidence="7">Acra3RX</strain>
        <tissue evidence="7">Leaf</tissue>
    </source>
</reference>
<feature type="region of interest" description="Disordered" evidence="6">
    <location>
        <begin position="1"/>
        <end position="42"/>
    </location>
</feature>
<evidence type="ECO:0000256" key="4">
    <source>
        <dbReference type="ARBA" id="ARBA00023163"/>
    </source>
</evidence>
<dbReference type="InterPro" id="IPR036388">
    <property type="entry name" value="WH-like_DNA-bd_sf"/>
</dbReference>
<comment type="subcellular location">
    <subcellularLocation>
        <location evidence="1">Nucleus</location>
    </subcellularLocation>
</comment>
<organism evidence="7 8">
    <name type="scientific">Acacia crassicarpa</name>
    <name type="common">northern wattle</name>
    <dbReference type="NCBI Taxonomy" id="499986"/>
    <lineage>
        <taxon>Eukaryota</taxon>
        <taxon>Viridiplantae</taxon>
        <taxon>Streptophyta</taxon>
        <taxon>Embryophyta</taxon>
        <taxon>Tracheophyta</taxon>
        <taxon>Spermatophyta</taxon>
        <taxon>Magnoliopsida</taxon>
        <taxon>eudicotyledons</taxon>
        <taxon>Gunneridae</taxon>
        <taxon>Pentapetalae</taxon>
        <taxon>rosids</taxon>
        <taxon>fabids</taxon>
        <taxon>Fabales</taxon>
        <taxon>Fabaceae</taxon>
        <taxon>Caesalpinioideae</taxon>
        <taxon>mimosoid clade</taxon>
        <taxon>Acacieae</taxon>
        <taxon>Acacia</taxon>
    </lineage>
</organism>
<keyword evidence="8" id="KW-1185">Reference proteome</keyword>
<dbReference type="AlphaFoldDB" id="A0AAE1K920"/>
<dbReference type="Gene3D" id="1.10.10.10">
    <property type="entry name" value="Winged helix-like DNA-binding domain superfamily/Winged helix DNA-binding domain"/>
    <property type="match status" value="1"/>
</dbReference>
<proteinExistence type="inferred from homology"/>
<evidence type="ECO:0000256" key="6">
    <source>
        <dbReference type="SAM" id="MobiDB-lite"/>
    </source>
</evidence>
<sequence length="296" mass="32687">MPLSSKSHPISTSTSDASSATSKKNHRVAAAAESYTSDNGGGSTASSISFLTPCQVFPLVRMQGSSLKRKRPDNVPSSVSLTDAERVLYNVIQGKRDLGIWSKEMKEETNLPDNVVRKALASLQVKKLIKEVVNCQNKAKKHYIASEFKPSKEITGGDWYSEGNLDKDFIEIVKDVFLKIIFIQKVATVDGILEWVKKNHAFHVELTSHQIEEILQALVLDDQIIEMESTGFGEFASVPAGRVCYRCKNKRGPKGEPKIGAMASIPCGVCPRISSCTPDGIISPRTCVYYQKWLDF</sequence>
<dbReference type="PANTHER" id="PTHR12780">
    <property type="entry name" value="RNA POLYMERASE III DNA DIRECTED , 39KD SUBUNIT-RELATED"/>
    <property type="match status" value="1"/>
</dbReference>
<dbReference type="EMBL" id="JAWXYG010000007">
    <property type="protein sequence ID" value="KAK4267320.1"/>
    <property type="molecule type" value="Genomic_DNA"/>
</dbReference>
<name>A0AAE1K920_9FABA</name>
<dbReference type="GO" id="GO:0005737">
    <property type="term" value="C:cytoplasm"/>
    <property type="evidence" value="ECO:0007669"/>
    <property type="project" value="UniProtKB-ARBA"/>
</dbReference>
<dbReference type="Pfam" id="PF05158">
    <property type="entry name" value="RNA_pol_Rpc34"/>
    <property type="match status" value="2"/>
</dbReference>
<accession>A0AAE1K920</accession>
<keyword evidence="5" id="KW-0539">Nucleus</keyword>
<dbReference type="InterPro" id="IPR007832">
    <property type="entry name" value="RNA_pol_Rpc34"/>
</dbReference>
<evidence type="ECO:0000313" key="7">
    <source>
        <dbReference type="EMBL" id="KAK4267320.1"/>
    </source>
</evidence>
<gene>
    <name evidence="7" type="ORF">QN277_024116</name>
</gene>
<dbReference type="GO" id="GO:0005654">
    <property type="term" value="C:nucleoplasm"/>
    <property type="evidence" value="ECO:0007669"/>
    <property type="project" value="UniProtKB-ARBA"/>
</dbReference>
<feature type="compositionally biased region" description="Low complexity" evidence="6">
    <location>
        <begin position="1"/>
        <end position="22"/>
    </location>
</feature>
<dbReference type="FunFam" id="1.10.10.10:FF:000116">
    <property type="entry name" value="DNA-directed RNA polymerase III subunit RPC6"/>
    <property type="match status" value="1"/>
</dbReference>
<dbReference type="GO" id="GO:0005666">
    <property type="term" value="C:RNA polymerase III complex"/>
    <property type="evidence" value="ECO:0007669"/>
    <property type="project" value="InterPro"/>
</dbReference>
<evidence type="ECO:0000256" key="1">
    <source>
        <dbReference type="ARBA" id="ARBA00004123"/>
    </source>
</evidence>
<comment type="caution">
    <text evidence="7">The sequence shown here is derived from an EMBL/GenBank/DDBJ whole genome shotgun (WGS) entry which is preliminary data.</text>
</comment>
<dbReference type="SUPFAM" id="SSF46785">
    <property type="entry name" value="Winged helix' DNA-binding domain"/>
    <property type="match status" value="1"/>
</dbReference>
<dbReference type="InterPro" id="IPR036390">
    <property type="entry name" value="WH_DNA-bd_sf"/>
</dbReference>
<keyword evidence="3" id="KW-0240">DNA-directed RNA polymerase</keyword>
<dbReference type="Proteomes" id="UP001293593">
    <property type="component" value="Unassembled WGS sequence"/>
</dbReference>
<evidence type="ECO:0000256" key="3">
    <source>
        <dbReference type="ARBA" id="ARBA00022478"/>
    </source>
</evidence>
<comment type="similarity">
    <text evidence="2">Belongs to the eukaryotic RPC34/RPC39 RNA polymerase subunit family.</text>
</comment>
<evidence type="ECO:0008006" key="9">
    <source>
        <dbReference type="Google" id="ProtNLM"/>
    </source>
</evidence>
<evidence type="ECO:0000256" key="2">
    <source>
        <dbReference type="ARBA" id="ARBA00011038"/>
    </source>
</evidence>
<evidence type="ECO:0000313" key="8">
    <source>
        <dbReference type="Proteomes" id="UP001293593"/>
    </source>
</evidence>
<protein>
    <recommendedName>
        <fullName evidence="9">DNA-directed RNA polymerase III subunit RPC6</fullName>
    </recommendedName>
</protein>
<dbReference type="InterPro" id="IPR016049">
    <property type="entry name" value="RNA_pol_Rpc34-like"/>
</dbReference>
<evidence type="ECO:0000256" key="5">
    <source>
        <dbReference type="ARBA" id="ARBA00023242"/>
    </source>
</evidence>